<keyword evidence="4" id="KW-1185">Reference proteome</keyword>
<feature type="chain" id="PRO_5045603909" evidence="2">
    <location>
        <begin position="29"/>
        <end position="404"/>
    </location>
</feature>
<dbReference type="Gene3D" id="2.60.40.10">
    <property type="entry name" value="Immunoglobulins"/>
    <property type="match status" value="1"/>
</dbReference>
<proteinExistence type="predicted"/>
<protein>
    <submittedName>
        <fullName evidence="3">Uncharacterized protein</fullName>
    </submittedName>
</protein>
<name>A0ABR8MG00_9ACTN</name>
<evidence type="ECO:0000256" key="2">
    <source>
        <dbReference type="SAM" id="SignalP"/>
    </source>
</evidence>
<dbReference type="RefSeq" id="WP_191199354.1">
    <property type="nucleotide sequence ID" value="NZ_BAAAPA010000005.1"/>
</dbReference>
<evidence type="ECO:0000313" key="3">
    <source>
        <dbReference type="EMBL" id="MBD3915012.1"/>
    </source>
</evidence>
<comment type="caution">
    <text evidence="3">The sequence shown here is derived from an EMBL/GenBank/DDBJ whole genome shotgun (WGS) entry which is preliminary data.</text>
</comment>
<keyword evidence="2" id="KW-0732">Signal</keyword>
<evidence type="ECO:0000313" key="4">
    <source>
        <dbReference type="Proteomes" id="UP000649289"/>
    </source>
</evidence>
<reference evidence="3 4" key="1">
    <citation type="submission" date="2020-09" db="EMBL/GenBank/DDBJ databases">
        <title>novel species in genus Nocardioides.</title>
        <authorList>
            <person name="Zhang G."/>
        </authorList>
    </citation>
    <scope>NUCLEOTIDE SEQUENCE [LARGE SCALE GENOMIC DNA]</scope>
    <source>
        <strain evidence="3 4">19197</strain>
    </source>
</reference>
<dbReference type="Proteomes" id="UP000649289">
    <property type="component" value="Unassembled WGS sequence"/>
</dbReference>
<gene>
    <name evidence="3" type="ORF">IEZ25_10340</name>
</gene>
<sequence>MMPGRVLAAATGAAVALALLSAPATARAYDKPGRASTFDLGAPIARSTNGSGVLVAQSAVPTVRPAGYPLPGATPGQTLAGATVAVSVAGETPTYFPSASVTLAGAPGSYDGRVRLGMGLANGTSCDVVWTGDTRLYPDTTTYSLNGGYNPDYFPTPARPFECAVVELRDGETSLDALIGTVTSTYESPALSIGDLELLGGTQRQLKLVRGVPTKVSLEIHNTGKVAARDVVVGGAGKGIKVSSETIESVAPGTSASVGLTVRLTGKKAGRLTLTAAGGEVSASRRMKVKQVRPPAPPRAGTYRDKSGSVRFSIRKGRIVGWSGTMQTTCGGYGTPPTYTQNTYDFPRTRIPRNGIVQATEKGSNYTTHLQLKVAGARVTKGSFSYFGPAGCRASTSFTAKPGR</sequence>
<dbReference type="InterPro" id="IPR013783">
    <property type="entry name" value="Ig-like_fold"/>
</dbReference>
<feature type="region of interest" description="Disordered" evidence="1">
    <location>
        <begin position="284"/>
        <end position="306"/>
    </location>
</feature>
<accession>A0ABR8MG00</accession>
<dbReference type="EMBL" id="JACXYY010000004">
    <property type="protein sequence ID" value="MBD3915012.1"/>
    <property type="molecule type" value="Genomic_DNA"/>
</dbReference>
<feature type="signal peptide" evidence="2">
    <location>
        <begin position="1"/>
        <end position="28"/>
    </location>
</feature>
<evidence type="ECO:0000256" key="1">
    <source>
        <dbReference type="SAM" id="MobiDB-lite"/>
    </source>
</evidence>
<organism evidence="3 4">
    <name type="scientific">Nocardioides hwasunensis</name>
    <dbReference type="NCBI Taxonomy" id="397258"/>
    <lineage>
        <taxon>Bacteria</taxon>
        <taxon>Bacillati</taxon>
        <taxon>Actinomycetota</taxon>
        <taxon>Actinomycetes</taxon>
        <taxon>Propionibacteriales</taxon>
        <taxon>Nocardioidaceae</taxon>
        <taxon>Nocardioides</taxon>
    </lineage>
</organism>